<keyword evidence="4" id="KW-1185">Reference proteome</keyword>
<dbReference type="PANTHER" id="PTHR43215:SF14">
    <property type="entry name" value="RADIAL SPOKE HEAD 1 HOMOLOG"/>
    <property type="match status" value="1"/>
</dbReference>
<accession>K0SXY5</accession>
<dbReference type="OrthoDB" id="43067at2759"/>
<feature type="region of interest" description="Disordered" evidence="2">
    <location>
        <begin position="17"/>
        <end position="50"/>
    </location>
</feature>
<feature type="non-terminal residue" evidence="3">
    <location>
        <position position="1"/>
    </location>
</feature>
<dbReference type="InterPro" id="IPR003409">
    <property type="entry name" value="MORN"/>
</dbReference>
<evidence type="ECO:0000256" key="1">
    <source>
        <dbReference type="ARBA" id="ARBA00022737"/>
    </source>
</evidence>
<gene>
    <name evidence="3" type="ORF">THAOC_08432</name>
</gene>
<sequence>LAVGLYLDSDPRSLIDASYEPDVDTTKKPAAAPADAEKIPSTSSGDTMAAKGNQAVDNDELKKLNIVPFFGFLRGGKGRLKILSILMSLDRLLFTRNKNGQGEAHGDCTFKLGWLRYKGEMQKGKINGKGTMKSGRRRYTGAWKDNTMHGVGTYKWPNGSTYAGGFKKNKMHGRGTLKQAHGFVVEGYWKNGNFVGRADPDIDTTAAVVEGYCKNGNFVGKADKDYGSVIGTAAETLTLPEATVGIPVSGSGTASTSKKNGQ</sequence>
<dbReference type="Gene3D" id="2.20.110.10">
    <property type="entry name" value="Histone H3 K4-specific methyltransferase SET7/9 N-terminal domain"/>
    <property type="match status" value="1"/>
</dbReference>
<name>K0SXY5_THAOC</name>
<dbReference type="AlphaFoldDB" id="K0SXY5"/>
<dbReference type="SUPFAM" id="SSF82185">
    <property type="entry name" value="Histone H3 K4-specific methyltransferase SET7/9 N-terminal domain"/>
    <property type="match status" value="1"/>
</dbReference>
<evidence type="ECO:0000313" key="3">
    <source>
        <dbReference type="EMBL" id="EJK70225.1"/>
    </source>
</evidence>
<proteinExistence type="predicted"/>
<dbReference type="Proteomes" id="UP000266841">
    <property type="component" value="Unassembled WGS sequence"/>
</dbReference>
<reference evidence="3 4" key="1">
    <citation type="journal article" date="2012" name="Genome Biol.">
        <title>Genome and low-iron response of an oceanic diatom adapted to chronic iron limitation.</title>
        <authorList>
            <person name="Lommer M."/>
            <person name="Specht M."/>
            <person name="Roy A.S."/>
            <person name="Kraemer L."/>
            <person name="Andreson R."/>
            <person name="Gutowska M.A."/>
            <person name="Wolf J."/>
            <person name="Bergner S.V."/>
            <person name="Schilhabel M.B."/>
            <person name="Klostermeier U.C."/>
            <person name="Beiko R.G."/>
            <person name="Rosenstiel P."/>
            <person name="Hippler M."/>
            <person name="Laroche J."/>
        </authorList>
    </citation>
    <scope>NUCLEOTIDE SEQUENCE [LARGE SCALE GENOMIC DNA]</scope>
    <source>
        <strain evidence="3 4">CCMP1005</strain>
    </source>
</reference>
<dbReference type="PANTHER" id="PTHR43215">
    <property type="entry name" value="RADIAL SPOKE HEAD 1 HOMOLOG"/>
    <property type="match status" value="1"/>
</dbReference>
<dbReference type="Pfam" id="PF02493">
    <property type="entry name" value="MORN"/>
    <property type="match status" value="3"/>
</dbReference>
<protein>
    <recommendedName>
        <fullName evidence="5">MORN repeat-containing protein 5</fullName>
    </recommendedName>
</protein>
<comment type="caution">
    <text evidence="3">The sequence shown here is derived from an EMBL/GenBank/DDBJ whole genome shotgun (WGS) entry which is preliminary data.</text>
</comment>
<organism evidence="3 4">
    <name type="scientific">Thalassiosira oceanica</name>
    <name type="common">Marine diatom</name>
    <dbReference type="NCBI Taxonomy" id="159749"/>
    <lineage>
        <taxon>Eukaryota</taxon>
        <taxon>Sar</taxon>
        <taxon>Stramenopiles</taxon>
        <taxon>Ochrophyta</taxon>
        <taxon>Bacillariophyta</taxon>
        <taxon>Coscinodiscophyceae</taxon>
        <taxon>Thalassiosirophycidae</taxon>
        <taxon>Thalassiosirales</taxon>
        <taxon>Thalassiosiraceae</taxon>
        <taxon>Thalassiosira</taxon>
    </lineage>
</organism>
<evidence type="ECO:0000313" key="4">
    <source>
        <dbReference type="Proteomes" id="UP000266841"/>
    </source>
</evidence>
<evidence type="ECO:0008006" key="5">
    <source>
        <dbReference type="Google" id="ProtNLM"/>
    </source>
</evidence>
<dbReference type="EMBL" id="AGNL01008852">
    <property type="protein sequence ID" value="EJK70225.1"/>
    <property type="molecule type" value="Genomic_DNA"/>
</dbReference>
<dbReference type="SMART" id="SM00698">
    <property type="entry name" value="MORN"/>
    <property type="match status" value="3"/>
</dbReference>
<keyword evidence="1" id="KW-0677">Repeat</keyword>
<evidence type="ECO:0000256" key="2">
    <source>
        <dbReference type="SAM" id="MobiDB-lite"/>
    </source>
</evidence>